<dbReference type="GO" id="GO:0009279">
    <property type="term" value="C:cell outer membrane"/>
    <property type="evidence" value="ECO:0007669"/>
    <property type="project" value="UniProtKB-SubCell"/>
</dbReference>
<dbReference type="CDD" id="cd07185">
    <property type="entry name" value="OmpA_C-like"/>
    <property type="match status" value="1"/>
</dbReference>
<feature type="domain" description="OmpA-like" evidence="5">
    <location>
        <begin position="224"/>
        <end position="338"/>
    </location>
</feature>
<gene>
    <name evidence="6" type="ORF">MCBMB27_03633</name>
    <name evidence="7" type="ORF">SAMN05192567_11955</name>
</gene>
<evidence type="ECO:0000313" key="6">
    <source>
        <dbReference type="EMBL" id="APT32924.1"/>
    </source>
</evidence>
<evidence type="ECO:0000256" key="3">
    <source>
        <dbReference type="ARBA" id="ARBA00023237"/>
    </source>
</evidence>
<reference evidence="7 9" key="2">
    <citation type="submission" date="2016-10" db="EMBL/GenBank/DDBJ databases">
        <authorList>
            <person name="Varghese N."/>
            <person name="Submissions S."/>
        </authorList>
    </citation>
    <scope>NUCLEOTIDE SEQUENCE [LARGE SCALE GENOMIC DNA]</scope>
    <source>
        <strain evidence="7 9">CBMB27</strain>
    </source>
</reference>
<evidence type="ECO:0000313" key="7">
    <source>
        <dbReference type="EMBL" id="SFH29374.1"/>
    </source>
</evidence>
<comment type="subcellular location">
    <subcellularLocation>
        <location evidence="1">Cell outer membrane</location>
    </subcellularLocation>
</comment>
<dbReference type="PANTHER" id="PTHR30329:SF21">
    <property type="entry name" value="LIPOPROTEIN YIAD-RELATED"/>
    <property type="match status" value="1"/>
</dbReference>
<dbReference type="Proteomes" id="UP000199140">
    <property type="component" value="Unassembled WGS sequence"/>
</dbReference>
<dbReference type="PRINTS" id="PR01021">
    <property type="entry name" value="OMPADOMAIN"/>
</dbReference>
<dbReference type="SUPFAM" id="SSF103088">
    <property type="entry name" value="OmpA-like"/>
    <property type="match status" value="1"/>
</dbReference>
<dbReference type="PROSITE" id="PS51123">
    <property type="entry name" value="OMPA_2"/>
    <property type="match status" value="1"/>
</dbReference>
<dbReference type="EMBL" id="FOPK01000019">
    <property type="protein sequence ID" value="SFH29374.1"/>
    <property type="molecule type" value="Genomic_DNA"/>
</dbReference>
<dbReference type="InterPro" id="IPR050330">
    <property type="entry name" value="Bact_OuterMem_StrucFunc"/>
</dbReference>
<evidence type="ECO:0000256" key="2">
    <source>
        <dbReference type="ARBA" id="ARBA00023136"/>
    </source>
</evidence>
<sequence>MPADPGPLGSRLRNLSEWIVKALKPVWILLALACAASGIPADPASAQDTVSGPAASILEAVPVSNAPLGGFPYFALPDGYQPLNPPETRAFGHFLFWTGTALHEVEGKVFLSLIGTKDGKTYASYELKKNIEAVLTQAGGRKIADSRIPATLTETLPEDIRIGMYEGLGNVYNEPVQTWVIRRPDRQIWVHFVPGSNNAAWTILETKPFLQTAALLPAEQLKQDLDTTGKAVIQVNFATDRTEILPASAPQIDAVAGLLRTNPGLRLAINGHTDETGAAAHNQALSDGRAKAVMAKLVAAGIARDRLKARGFGASSPVAANDGAEGRAKNRRVELVRF</sequence>
<dbReference type="InterPro" id="IPR006665">
    <property type="entry name" value="OmpA-like"/>
</dbReference>
<keyword evidence="3" id="KW-0998">Cell outer membrane</keyword>
<dbReference type="Proteomes" id="UP000185487">
    <property type="component" value="Chromosome"/>
</dbReference>
<dbReference type="Gene3D" id="3.30.1330.60">
    <property type="entry name" value="OmpA-like domain"/>
    <property type="match status" value="1"/>
</dbReference>
<keyword evidence="8" id="KW-1185">Reference proteome</keyword>
<proteinExistence type="predicted"/>
<evidence type="ECO:0000313" key="8">
    <source>
        <dbReference type="Proteomes" id="UP000185487"/>
    </source>
</evidence>
<evidence type="ECO:0000313" key="9">
    <source>
        <dbReference type="Proteomes" id="UP000199140"/>
    </source>
</evidence>
<organism evidence="7 9">
    <name type="scientific">Methylobacterium phyllosphaerae</name>
    <dbReference type="NCBI Taxonomy" id="418223"/>
    <lineage>
        <taxon>Bacteria</taxon>
        <taxon>Pseudomonadati</taxon>
        <taxon>Pseudomonadota</taxon>
        <taxon>Alphaproteobacteria</taxon>
        <taxon>Hyphomicrobiales</taxon>
        <taxon>Methylobacteriaceae</taxon>
        <taxon>Methylobacterium</taxon>
    </lineage>
</organism>
<dbReference type="KEGG" id="mphy:MCBMB27_03633"/>
<keyword evidence="2 4" id="KW-0472">Membrane</keyword>
<evidence type="ECO:0000259" key="5">
    <source>
        <dbReference type="PROSITE" id="PS51123"/>
    </source>
</evidence>
<name>A0AAE8HUQ3_9HYPH</name>
<reference evidence="6 8" key="1">
    <citation type="submission" date="2016-04" db="EMBL/GenBank/DDBJ databases">
        <title>Complete genome sequencing and analysis of CBMB27, Methylobacterium phyllosphaerae isolated from leaf tissues of rice (Oryza sativa L.).</title>
        <authorList>
            <person name="Lee Y."/>
            <person name="Hwangbo K."/>
            <person name="Chung H."/>
            <person name="Yoo J."/>
            <person name="Kim K.Y."/>
            <person name="Sa T.M."/>
            <person name="Um Y."/>
            <person name="Madhaiyan M."/>
        </authorList>
    </citation>
    <scope>NUCLEOTIDE SEQUENCE [LARGE SCALE GENOMIC DNA]</scope>
    <source>
        <strain evidence="6 8">CBMB27</strain>
    </source>
</reference>
<dbReference type="InterPro" id="IPR006664">
    <property type="entry name" value="OMP_bac"/>
</dbReference>
<dbReference type="AlphaFoldDB" id="A0AAE8HUQ3"/>
<evidence type="ECO:0000256" key="1">
    <source>
        <dbReference type="ARBA" id="ARBA00004442"/>
    </source>
</evidence>
<dbReference type="Pfam" id="PF00691">
    <property type="entry name" value="OmpA"/>
    <property type="match status" value="1"/>
</dbReference>
<dbReference type="InterPro" id="IPR036737">
    <property type="entry name" value="OmpA-like_sf"/>
</dbReference>
<dbReference type="PANTHER" id="PTHR30329">
    <property type="entry name" value="STATOR ELEMENT OF FLAGELLAR MOTOR COMPLEX"/>
    <property type="match status" value="1"/>
</dbReference>
<protein>
    <submittedName>
        <fullName evidence="7">OmpA family protein</fullName>
    </submittedName>
    <submittedName>
        <fullName evidence="6">Outer membrane protein A</fullName>
    </submittedName>
</protein>
<evidence type="ECO:0000256" key="4">
    <source>
        <dbReference type="PROSITE-ProRule" id="PRU00473"/>
    </source>
</evidence>
<dbReference type="EMBL" id="CP015367">
    <property type="protein sequence ID" value="APT32924.1"/>
    <property type="molecule type" value="Genomic_DNA"/>
</dbReference>
<accession>A0AAE8HUQ3</accession>